<dbReference type="InterPro" id="IPR007110">
    <property type="entry name" value="Ig-like_dom"/>
</dbReference>
<dbReference type="InterPro" id="IPR036179">
    <property type="entry name" value="Ig-like_dom_sf"/>
</dbReference>
<dbReference type="FunFam" id="2.60.40.10:FF:000032">
    <property type="entry name" value="palladin isoform X1"/>
    <property type="match status" value="1"/>
</dbReference>
<evidence type="ECO:0000313" key="14">
    <source>
        <dbReference type="Proteomes" id="UP001201812"/>
    </source>
</evidence>
<keyword evidence="5 10" id="KW-1133">Transmembrane helix</keyword>
<dbReference type="Proteomes" id="UP001201812">
    <property type="component" value="Unassembled WGS sequence"/>
</dbReference>
<keyword evidence="7" id="KW-1015">Disulfide bond</keyword>
<dbReference type="SMART" id="SM00408">
    <property type="entry name" value="IGc2"/>
    <property type="match status" value="4"/>
</dbReference>
<feature type="domain" description="Fibronectin type-III" evidence="12">
    <location>
        <begin position="712"/>
        <end position="805"/>
    </location>
</feature>
<keyword evidence="6 10" id="KW-0472">Membrane</keyword>
<feature type="domain" description="Fibronectin type-III" evidence="12">
    <location>
        <begin position="491"/>
        <end position="587"/>
    </location>
</feature>
<feature type="compositionally biased region" description="Polar residues" evidence="9">
    <location>
        <begin position="1158"/>
        <end position="1188"/>
    </location>
</feature>
<protein>
    <submittedName>
        <fullName evidence="13">Immunoglobulin i-set domain-containing protein</fullName>
    </submittedName>
</protein>
<feature type="region of interest" description="Disordered" evidence="9">
    <location>
        <begin position="1297"/>
        <end position="1393"/>
    </location>
</feature>
<keyword evidence="8" id="KW-0393">Immunoglobulin domain</keyword>
<evidence type="ECO:0000256" key="9">
    <source>
        <dbReference type="SAM" id="MobiDB-lite"/>
    </source>
</evidence>
<keyword evidence="4" id="KW-0677">Repeat</keyword>
<evidence type="ECO:0000256" key="2">
    <source>
        <dbReference type="ARBA" id="ARBA00022692"/>
    </source>
</evidence>
<dbReference type="InterPro" id="IPR003598">
    <property type="entry name" value="Ig_sub2"/>
</dbReference>
<dbReference type="FunFam" id="2.60.40.10:FF:000008">
    <property type="entry name" value="roundabout homolog 2 isoform X2"/>
    <property type="match status" value="1"/>
</dbReference>
<feature type="domain" description="Ig-like" evidence="11">
    <location>
        <begin position="139"/>
        <end position="222"/>
    </location>
</feature>
<evidence type="ECO:0000256" key="8">
    <source>
        <dbReference type="ARBA" id="ARBA00023319"/>
    </source>
</evidence>
<evidence type="ECO:0000259" key="11">
    <source>
        <dbReference type="PROSITE" id="PS50835"/>
    </source>
</evidence>
<evidence type="ECO:0000256" key="3">
    <source>
        <dbReference type="ARBA" id="ARBA00022729"/>
    </source>
</evidence>
<feature type="region of interest" description="Disordered" evidence="9">
    <location>
        <begin position="1025"/>
        <end position="1062"/>
    </location>
</feature>
<dbReference type="InterPro" id="IPR003599">
    <property type="entry name" value="Ig_sub"/>
</dbReference>
<comment type="caution">
    <text evidence="13">The sequence shown here is derived from an EMBL/GenBank/DDBJ whole genome shotgun (WGS) entry which is preliminary data.</text>
</comment>
<feature type="compositionally biased region" description="Polar residues" evidence="9">
    <location>
        <begin position="1124"/>
        <end position="1144"/>
    </location>
</feature>
<feature type="transmembrane region" description="Helical" evidence="10">
    <location>
        <begin position="828"/>
        <end position="850"/>
    </location>
</feature>
<reference evidence="13" key="1">
    <citation type="submission" date="2022-01" db="EMBL/GenBank/DDBJ databases">
        <title>Genome Sequence Resource for Two Populations of Ditylenchus destructor, the Migratory Endoparasitic Phytonematode.</title>
        <authorList>
            <person name="Zhang H."/>
            <person name="Lin R."/>
            <person name="Xie B."/>
        </authorList>
    </citation>
    <scope>NUCLEOTIDE SEQUENCE</scope>
    <source>
        <strain evidence="13">BazhouSP</strain>
    </source>
</reference>
<proteinExistence type="predicted"/>
<dbReference type="SMART" id="SM00060">
    <property type="entry name" value="FN3"/>
    <property type="match status" value="3"/>
</dbReference>
<dbReference type="Gene3D" id="2.60.40.10">
    <property type="entry name" value="Immunoglobulins"/>
    <property type="match status" value="8"/>
</dbReference>
<feature type="domain" description="Ig-like" evidence="11">
    <location>
        <begin position="374"/>
        <end position="468"/>
    </location>
</feature>
<dbReference type="EMBL" id="JAKKPZ010000002">
    <property type="protein sequence ID" value="KAI1725521.1"/>
    <property type="molecule type" value="Genomic_DNA"/>
</dbReference>
<dbReference type="SMART" id="SM00409">
    <property type="entry name" value="IG"/>
    <property type="match status" value="5"/>
</dbReference>
<feature type="compositionally biased region" description="Pro residues" evidence="9">
    <location>
        <begin position="1208"/>
        <end position="1218"/>
    </location>
</feature>
<dbReference type="Pfam" id="PF13927">
    <property type="entry name" value="Ig_3"/>
    <property type="match status" value="1"/>
</dbReference>
<dbReference type="InterPro" id="IPR013098">
    <property type="entry name" value="Ig_I-set"/>
</dbReference>
<feature type="domain" description="Ig-like" evidence="11">
    <location>
        <begin position="37"/>
        <end position="127"/>
    </location>
</feature>
<evidence type="ECO:0000256" key="5">
    <source>
        <dbReference type="ARBA" id="ARBA00022989"/>
    </source>
</evidence>
<dbReference type="Pfam" id="PF07679">
    <property type="entry name" value="I-set"/>
    <property type="match status" value="2"/>
</dbReference>
<organism evidence="13 14">
    <name type="scientific">Ditylenchus destructor</name>
    <dbReference type="NCBI Taxonomy" id="166010"/>
    <lineage>
        <taxon>Eukaryota</taxon>
        <taxon>Metazoa</taxon>
        <taxon>Ecdysozoa</taxon>
        <taxon>Nematoda</taxon>
        <taxon>Chromadorea</taxon>
        <taxon>Rhabditida</taxon>
        <taxon>Tylenchina</taxon>
        <taxon>Tylenchomorpha</taxon>
        <taxon>Sphaerularioidea</taxon>
        <taxon>Anguinidae</taxon>
        <taxon>Anguininae</taxon>
        <taxon>Ditylenchus</taxon>
    </lineage>
</organism>
<dbReference type="GO" id="GO:0016020">
    <property type="term" value="C:membrane"/>
    <property type="evidence" value="ECO:0007669"/>
    <property type="project" value="UniProtKB-SubCell"/>
</dbReference>
<feature type="compositionally biased region" description="Polar residues" evidence="9">
    <location>
        <begin position="1331"/>
        <end position="1347"/>
    </location>
</feature>
<dbReference type="InterPro" id="IPR013783">
    <property type="entry name" value="Ig-like_fold"/>
</dbReference>
<evidence type="ECO:0000256" key="7">
    <source>
        <dbReference type="ARBA" id="ARBA00023157"/>
    </source>
</evidence>
<evidence type="ECO:0000256" key="4">
    <source>
        <dbReference type="ARBA" id="ARBA00022737"/>
    </source>
</evidence>
<evidence type="ECO:0000313" key="13">
    <source>
        <dbReference type="EMBL" id="KAI1725521.1"/>
    </source>
</evidence>
<dbReference type="CDD" id="cd00063">
    <property type="entry name" value="FN3"/>
    <property type="match status" value="3"/>
</dbReference>
<evidence type="ECO:0000256" key="1">
    <source>
        <dbReference type="ARBA" id="ARBA00004167"/>
    </source>
</evidence>
<evidence type="ECO:0000256" key="6">
    <source>
        <dbReference type="ARBA" id="ARBA00023136"/>
    </source>
</evidence>
<feature type="compositionally biased region" description="Polar residues" evidence="9">
    <location>
        <begin position="1306"/>
        <end position="1315"/>
    </location>
</feature>
<feature type="compositionally biased region" description="Basic residues" evidence="9">
    <location>
        <begin position="1254"/>
        <end position="1269"/>
    </location>
</feature>
<dbReference type="Pfam" id="PF00041">
    <property type="entry name" value="fn3"/>
    <property type="match status" value="2"/>
</dbReference>
<feature type="region of interest" description="Disordered" evidence="9">
    <location>
        <begin position="1113"/>
        <end position="1218"/>
    </location>
</feature>
<feature type="compositionally biased region" description="Pro residues" evidence="9">
    <location>
        <begin position="1048"/>
        <end position="1061"/>
    </location>
</feature>
<feature type="domain" description="Ig-like" evidence="11">
    <location>
        <begin position="227"/>
        <end position="312"/>
    </location>
</feature>
<dbReference type="PANTHER" id="PTHR13817:SF172">
    <property type="entry name" value="IG-LIKE DOMAIN-CONTAINING PROTEIN"/>
    <property type="match status" value="1"/>
</dbReference>
<dbReference type="PROSITE" id="PS50835">
    <property type="entry name" value="IG_LIKE"/>
    <property type="match status" value="4"/>
</dbReference>
<dbReference type="InterPro" id="IPR050964">
    <property type="entry name" value="Striated_Muscle_Regulatory"/>
</dbReference>
<evidence type="ECO:0000256" key="10">
    <source>
        <dbReference type="SAM" id="Phobius"/>
    </source>
</evidence>
<dbReference type="InterPro" id="IPR003961">
    <property type="entry name" value="FN3_dom"/>
</dbReference>
<keyword evidence="3" id="KW-0732">Signal</keyword>
<feature type="domain" description="Fibronectin type-III" evidence="12">
    <location>
        <begin position="613"/>
        <end position="707"/>
    </location>
</feature>
<dbReference type="SUPFAM" id="SSF48726">
    <property type="entry name" value="Immunoglobulin"/>
    <property type="match status" value="5"/>
</dbReference>
<dbReference type="InterPro" id="IPR036116">
    <property type="entry name" value="FN3_sf"/>
</dbReference>
<evidence type="ECO:0000259" key="12">
    <source>
        <dbReference type="PROSITE" id="PS50853"/>
    </source>
</evidence>
<dbReference type="Pfam" id="PF13895">
    <property type="entry name" value="Ig_2"/>
    <property type="match status" value="1"/>
</dbReference>
<gene>
    <name evidence="13" type="ORF">DdX_02181</name>
</gene>
<sequence>MIQARRLRSLEHTNYLLRSTIWSIVLVYVLASSGLGPKITEHPLDILVVKGDPATLRCGTSGENVEIQWFKDNELVKVGNGHRLLLPNGSLFLLKVNNGGADSDAGTYYCVAKNEHGQVQSQEANVKIALLRDDFRVNPHAVQVLLNQKADLECSPPKGFPEPVVSWRKDDRDVNLMEDSRYKLHPSGNLIIENVQRSDGGFYQCVAGNMVGERISKPARLSVYEKPRFLAEPKDMSAEVNSSVLFDCRVAGEPMPSISWKKRNDNMPIGRAYVTKDSRGLRIDRVQPEDSGEYVCFAKNPVGSIETSAKLRVNSPPVFTKLPENVTKDGRLIIDDIRSIDQGNYICAAVNAAGSTLAKASLTVLNSANPSYPPPVIQYGHQNQTLMVNDMAIMPCQATSRVPAHITWLKDGQLLNITSGDQTDDGSRYRQLVTGTLQISDLRKSDTGVYTCRAKNEDGEATWTASLIVEEHTNPNTMFQRMPDAAAFPSAPGKPAFLNISEDSIELEWTVPERHGASPIIGYILQYWSPMLGDSWWNVLDVIPSAPKFRVKHLKPSHSYAFVVRAENSKGIGPPSPISNIVTTKATTTNFEEDRMSHLMDLESARQKLASEQLIKLQEVKPINATAMLLTWKRQRKEPLVQGFYIKWRGPPLTPDHSWVNVSQPEADSVIINGLRPFNNYEFFVIPYHQSVQGMPSNSLDGTTHEAPPSMPPSDVRIRMLNLTSLRVSWRPPPADSVNGILKGFIINIRSNQSEERDITTNERATSITLYRLLAGASYSIRIAAKTNAGYGVYHNAEIVVMNEETLRHHLQIASESRHMDTWYKQPWSVLVIGLVLWCILLLMIVLLWYRCCHRRNSLNKEREFIKIRDGSVANTAARDAFWASHDQFNGTMGPNGTVETYSSGVMPGNRSNCDGHSIHGEGCCYSDYGGSGCGVGSTMPQSMLYNMMQHPPNGHPVNCSTLQRGESQHSPPHHYHYAQLPEDSGRYGGRVDNNNDGLTSFYNQSQYYDDPSPYATTTLVMNGSNTAGRRDNRHRQARPAGGTLNRPNPPLPVNPIPRQPPSNFLSRTAVAAEACCNSARNDSRHSLILENDHLKGSTAGDSHKYYCGSAHRHMPNVDHHRQSPCTANHGNPQNASVTTQRRNSGVHDGPIDRPHHSSNTKLAAQQRDSPQTDVSYIQSSDGTNGSSKARRSTEDRSSPPANILDLVPPPPRGIPPPEDFNEAIGRHIMNDYDSVLEGPTKPKAIGRTSRNDQKHHKRVNGRRTHQPRNRISLLEDEEQRCEIDPLMNYDLEAEADAELSEEENGSQNSASVTNADEPFDLTRTIRTETTDSNDTQNGVTYCSRPSRQPLMGVNVSTLSQNSSDGNSSMNGARRSASKLKQPTQRSAKTDFV</sequence>
<feature type="region of interest" description="Disordered" evidence="9">
    <location>
        <begin position="1235"/>
        <end position="1269"/>
    </location>
</feature>
<keyword evidence="2 10" id="KW-0812">Transmembrane</keyword>
<dbReference type="FunFam" id="2.60.40.10:FF:000189">
    <property type="entry name" value="Neogenin isoform 3"/>
    <property type="match status" value="1"/>
</dbReference>
<accession>A0AAD4R5T3</accession>
<dbReference type="SUPFAM" id="SSF49265">
    <property type="entry name" value="Fibronectin type III"/>
    <property type="match status" value="2"/>
</dbReference>
<keyword evidence="14" id="KW-1185">Reference proteome</keyword>
<dbReference type="PROSITE" id="PS50853">
    <property type="entry name" value="FN3"/>
    <property type="match status" value="3"/>
</dbReference>
<dbReference type="PANTHER" id="PTHR13817">
    <property type="entry name" value="TITIN"/>
    <property type="match status" value="1"/>
</dbReference>
<dbReference type="GO" id="GO:0007399">
    <property type="term" value="P:nervous system development"/>
    <property type="evidence" value="ECO:0007669"/>
    <property type="project" value="UniProtKB-ARBA"/>
</dbReference>
<name>A0AAD4R5T3_9BILA</name>
<comment type="subcellular location">
    <subcellularLocation>
        <location evidence="1">Membrane</location>
        <topology evidence="1">Single-pass membrane protein</topology>
    </subcellularLocation>
</comment>
<feature type="compositionally biased region" description="Polar residues" evidence="9">
    <location>
        <begin position="1355"/>
        <end position="1371"/>
    </location>
</feature>